<feature type="active site" evidence="4">
    <location>
        <position position="250"/>
    </location>
</feature>
<dbReference type="PROSITE" id="PS00687">
    <property type="entry name" value="ALDEHYDE_DEHYDR_GLU"/>
    <property type="match status" value="1"/>
</dbReference>
<dbReference type="Pfam" id="PF00171">
    <property type="entry name" value="Aldedh"/>
    <property type="match status" value="1"/>
</dbReference>
<evidence type="ECO:0000256" key="2">
    <source>
        <dbReference type="ARBA" id="ARBA00023002"/>
    </source>
</evidence>
<dbReference type="Gene3D" id="3.40.309.10">
    <property type="entry name" value="Aldehyde Dehydrogenase, Chain A, domain 2"/>
    <property type="match status" value="1"/>
</dbReference>
<keyword evidence="3" id="KW-0520">NAD</keyword>
<dbReference type="RefSeq" id="WP_161340369.1">
    <property type="nucleotide sequence ID" value="NZ_JBHSDG010000003.1"/>
</dbReference>
<dbReference type="Proteomes" id="UP000445696">
    <property type="component" value="Unassembled WGS sequence"/>
</dbReference>
<dbReference type="InterPro" id="IPR016163">
    <property type="entry name" value="Ald_DH_C"/>
</dbReference>
<evidence type="ECO:0000259" key="6">
    <source>
        <dbReference type="Pfam" id="PF00171"/>
    </source>
</evidence>
<proteinExistence type="inferred from homology"/>
<evidence type="ECO:0000256" key="1">
    <source>
        <dbReference type="ARBA" id="ARBA00009986"/>
    </source>
</evidence>
<dbReference type="InterPro" id="IPR029510">
    <property type="entry name" value="Ald_DH_CS_GLU"/>
</dbReference>
<dbReference type="SUPFAM" id="SSF53720">
    <property type="entry name" value="ALDH-like"/>
    <property type="match status" value="1"/>
</dbReference>
<dbReference type="PANTHER" id="PTHR43720">
    <property type="entry name" value="2-AMINOMUCONIC SEMIALDEHYDE DEHYDROGENASE"/>
    <property type="match status" value="1"/>
</dbReference>
<keyword evidence="2 5" id="KW-0560">Oxidoreductase</keyword>
<feature type="domain" description="Aldehyde dehydrogenase" evidence="6">
    <location>
        <begin position="21"/>
        <end position="476"/>
    </location>
</feature>
<protein>
    <submittedName>
        <fullName evidence="7">Aldehyde dehydrogenase family protein</fullName>
    </submittedName>
</protein>
<reference evidence="7 8" key="1">
    <citation type="journal article" date="2014" name="Int. J. Syst. Evol. Microbiol.">
        <title>Sneathiella chungangensis sp. nov., isolated from a marine sand, and emended description of the genus Sneathiella.</title>
        <authorList>
            <person name="Siamphan C."/>
            <person name="Kim H."/>
            <person name="Lee J.S."/>
            <person name="Kim W."/>
        </authorList>
    </citation>
    <scope>NUCLEOTIDE SEQUENCE [LARGE SCALE GENOMIC DNA]</scope>
    <source>
        <strain evidence="7 8">KCTC 32476</strain>
    </source>
</reference>
<dbReference type="PANTHER" id="PTHR43720:SF2">
    <property type="entry name" value="2-AMINOMUCONIC SEMIALDEHYDE DEHYDROGENASE"/>
    <property type="match status" value="1"/>
</dbReference>
<comment type="similarity">
    <text evidence="1 5">Belongs to the aldehyde dehydrogenase family.</text>
</comment>
<dbReference type="GO" id="GO:0004029">
    <property type="term" value="F:aldehyde dehydrogenase (NAD+) activity"/>
    <property type="evidence" value="ECO:0007669"/>
    <property type="project" value="TreeGrafter"/>
</dbReference>
<organism evidence="7 8">
    <name type="scientific">Sneathiella chungangensis</name>
    <dbReference type="NCBI Taxonomy" id="1418234"/>
    <lineage>
        <taxon>Bacteria</taxon>
        <taxon>Pseudomonadati</taxon>
        <taxon>Pseudomonadota</taxon>
        <taxon>Alphaproteobacteria</taxon>
        <taxon>Sneathiellales</taxon>
        <taxon>Sneathiellaceae</taxon>
        <taxon>Sneathiella</taxon>
    </lineage>
</organism>
<dbReference type="InterPro" id="IPR016161">
    <property type="entry name" value="Ald_DH/histidinol_DH"/>
</dbReference>
<dbReference type="GO" id="GO:0006598">
    <property type="term" value="P:polyamine catabolic process"/>
    <property type="evidence" value="ECO:0007669"/>
    <property type="project" value="TreeGrafter"/>
</dbReference>
<comment type="caution">
    <text evidence="7">The sequence shown here is derived from an EMBL/GenBank/DDBJ whole genome shotgun (WGS) entry which is preliminary data.</text>
</comment>
<name>A0A845MJC0_9PROT</name>
<accession>A0A845MJC0</accession>
<dbReference type="InterPro" id="IPR015590">
    <property type="entry name" value="Aldehyde_DH_dom"/>
</dbReference>
<dbReference type="AlphaFoldDB" id="A0A845MJC0"/>
<evidence type="ECO:0000313" key="7">
    <source>
        <dbReference type="EMBL" id="MZR23929.1"/>
    </source>
</evidence>
<dbReference type="FunFam" id="3.40.309.10:FF:000012">
    <property type="entry name" value="Betaine aldehyde dehydrogenase"/>
    <property type="match status" value="1"/>
</dbReference>
<dbReference type="InterPro" id="IPR016162">
    <property type="entry name" value="Ald_DH_N"/>
</dbReference>
<evidence type="ECO:0000256" key="5">
    <source>
        <dbReference type="RuleBase" id="RU003345"/>
    </source>
</evidence>
<dbReference type="Gene3D" id="3.40.605.10">
    <property type="entry name" value="Aldehyde Dehydrogenase, Chain A, domain 1"/>
    <property type="match status" value="1"/>
</dbReference>
<gene>
    <name evidence="7" type="ORF">GQF03_16460</name>
</gene>
<evidence type="ECO:0000256" key="3">
    <source>
        <dbReference type="ARBA" id="ARBA00023027"/>
    </source>
</evidence>
<evidence type="ECO:0000256" key="4">
    <source>
        <dbReference type="PROSITE-ProRule" id="PRU10007"/>
    </source>
</evidence>
<sequence>MDLVQINHFIGGQEVGVDATSRFETINPSNGKAYASVAHGDASDVDTAVANCAQTFAEGAWSKMPPAERSAVLSKIGDIILTRINFLALLESRDSGKPIINARRDVMRASSLMKYFATLPEIAIGANFSEEPGYHSYSTRVPFSVVGSIVPWNLPFLFAAWKSAPAIALGSSVVLKPSEETSASAIEFARICIDAGLPPGVVNVVLGDGKTGAALVDHPKVEMISFTGSTYVGRKILQAASSRLKGVHLELGGKSANIVFADADLDKAVEATLFSSYWNTGQICTSGTRLLLADEIADEFIKRLSVRLRDADLVGDPSLTTTQIGPVISKRQFEKVQSYISLAVEEGAELVFGGNTPTIKDCEDGFFINPTLFKNASPKMRVAQEEIFGPVTVAMTFSSESEAVEIANSTQFGLAAAIWTQDIARAHRIAEQLTAGIIWTNCINRIRWNIPYEGHGVSGMGEDLGVECIKTFSKLKVNQINFSGNPNVSFPVSA</sequence>
<dbReference type="EMBL" id="WTVA01000015">
    <property type="protein sequence ID" value="MZR23929.1"/>
    <property type="molecule type" value="Genomic_DNA"/>
</dbReference>
<keyword evidence="8" id="KW-1185">Reference proteome</keyword>
<evidence type="ECO:0000313" key="8">
    <source>
        <dbReference type="Proteomes" id="UP000445696"/>
    </source>
</evidence>
<dbReference type="OrthoDB" id="9802947at2"/>
<dbReference type="FunFam" id="3.40.605.10:FF:000007">
    <property type="entry name" value="NAD/NADP-dependent betaine aldehyde dehydrogenase"/>
    <property type="match status" value="1"/>
</dbReference>